<reference evidence="1 2" key="1">
    <citation type="submission" date="2024-08" db="EMBL/GenBank/DDBJ databases">
        <title>Insights into the chromosomal genome structure of Flemingia macrophylla.</title>
        <authorList>
            <person name="Ding Y."/>
            <person name="Zhao Y."/>
            <person name="Bi W."/>
            <person name="Wu M."/>
            <person name="Zhao G."/>
            <person name="Gong Y."/>
            <person name="Li W."/>
            <person name="Zhang P."/>
        </authorList>
    </citation>
    <scope>NUCLEOTIDE SEQUENCE [LARGE SCALE GENOMIC DNA]</scope>
    <source>
        <strain evidence="1">DYQJB</strain>
        <tissue evidence="1">Leaf</tissue>
    </source>
</reference>
<sequence length="96" mass="11421">MLVRCDLLGAGIWSLKDFELSYKKSFHLCDDRLSADLQWPWSRTLTEGSMKCKRKKKCCRLQSSCCYCARRINEKVSNKRPWLSDLFFQFVSPYRL</sequence>
<keyword evidence="2" id="KW-1185">Reference proteome</keyword>
<dbReference type="AlphaFoldDB" id="A0ABD1LWZ2"/>
<proteinExistence type="predicted"/>
<gene>
    <name evidence="1" type="ORF">Fmac_021475</name>
</gene>
<comment type="caution">
    <text evidence="1">The sequence shown here is derived from an EMBL/GenBank/DDBJ whole genome shotgun (WGS) entry which is preliminary data.</text>
</comment>
<dbReference type="EMBL" id="JBGMDY010000007">
    <property type="protein sequence ID" value="KAL2328048.1"/>
    <property type="molecule type" value="Genomic_DNA"/>
</dbReference>
<evidence type="ECO:0000313" key="2">
    <source>
        <dbReference type="Proteomes" id="UP001603857"/>
    </source>
</evidence>
<name>A0ABD1LWZ2_9FABA</name>
<dbReference type="Proteomes" id="UP001603857">
    <property type="component" value="Unassembled WGS sequence"/>
</dbReference>
<protein>
    <submittedName>
        <fullName evidence="1">Uncharacterized protein</fullName>
    </submittedName>
</protein>
<accession>A0ABD1LWZ2</accession>
<organism evidence="1 2">
    <name type="scientific">Flemingia macrophylla</name>
    <dbReference type="NCBI Taxonomy" id="520843"/>
    <lineage>
        <taxon>Eukaryota</taxon>
        <taxon>Viridiplantae</taxon>
        <taxon>Streptophyta</taxon>
        <taxon>Embryophyta</taxon>
        <taxon>Tracheophyta</taxon>
        <taxon>Spermatophyta</taxon>
        <taxon>Magnoliopsida</taxon>
        <taxon>eudicotyledons</taxon>
        <taxon>Gunneridae</taxon>
        <taxon>Pentapetalae</taxon>
        <taxon>rosids</taxon>
        <taxon>fabids</taxon>
        <taxon>Fabales</taxon>
        <taxon>Fabaceae</taxon>
        <taxon>Papilionoideae</taxon>
        <taxon>50 kb inversion clade</taxon>
        <taxon>NPAAA clade</taxon>
        <taxon>indigoferoid/millettioid clade</taxon>
        <taxon>Phaseoleae</taxon>
        <taxon>Flemingia</taxon>
    </lineage>
</organism>
<evidence type="ECO:0000313" key="1">
    <source>
        <dbReference type="EMBL" id="KAL2328048.1"/>
    </source>
</evidence>